<feature type="compositionally biased region" description="Basic and acidic residues" evidence="11">
    <location>
        <begin position="9"/>
        <end position="19"/>
    </location>
</feature>
<dbReference type="KEGG" id="goe:108864900"/>
<dbReference type="PANTHER" id="PTHR24356">
    <property type="entry name" value="SERINE/THREONINE-PROTEIN KINASE"/>
    <property type="match status" value="1"/>
</dbReference>
<protein>
    <recommendedName>
        <fullName evidence="2">Serine/threonine-protein kinase greatwall</fullName>
        <ecNumber evidence="1">2.7.11.1</ecNumber>
    </recommendedName>
    <alternativeName>
        <fullName evidence="8">Microtubule-associated serine/threonine-protein kinase-like</fullName>
    </alternativeName>
</protein>
<keyword evidence="5" id="KW-0547">Nucleotide-binding</keyword>
<dbReference type="GO" id="GO:0005524">
    <property type="term" value="F:ATP binding"/>
    <property type="evidence" value="ECO:0007669"/>
    <property type="project" value="UniProtKB-KW"/>
</dbReference>
<evidence type="ECO:0000256" key="7">
    <source>
        <dbReference type="ARBA" id="ARBA00022840"/>
    </source>
</evidence>
<dbReference type="PANTHER" id="PTHR24356:SF1">
    <property type="entry name" value="SERINE_THREONINE-PROTEIN KINASE GREATWALL"/>
    <property type="match status" value="1"/>
</dbReference>
<evidence type="ECO:0000313" key="13">
    <source>
        <dbReference type="Proteomes" id="UP000694867"/>
    </source>
</evidence>
<dbReference type="Gene3D" id="1.10.510.10">
    <property type="entry name" value="Transferase(Phosphotransferase) domain 1"/>
    <property type="match status" value="1"/>
</dbReference>
<evidence type="ECO:0000256" key="10">
    <source>
        <dbReference type="ARBA" id="ARBA00048679"/>
    </source>
</evidence>
<evidence type="ECO:0000256" key="3">
    <source>
        <dbReference type="ARBA" id="ARBA00022527"/>
    </source>
</evidence>
<keyword evidence="7" id="KW-0067">ATP-binding</keyword>
<dbReference type="PROSITE" id="PS50011">
    <property type="entry name" value="PROTEIN_KINASE_DOM"/>
    <property type="match status" value="1"/>
</dbReference>
<dbReference type="Pfam" id="PF00069">
    <property type="entry name" value="Pkinase"/>
    <property type="match status" value="1"/>
</dbReference>
<dbReference type="GO" id="GO:0004674">
    <property type="term" value="F:protein serine/threonine kinase activity"/>
    <property type="evidence" value="ECO:0007669"/>
    <property type="project" value="UniProtKB-KW"/>
</dbReference>
<dbReference type="InterPro" id="IPR000719">
    <property type="entry name" value="Prot_kinase_dom"/>
</dbReference>
<comment type="catalytic activity">
    <reaction evidence="10">
        <text>L-seryl-[protein] + ATP = O-phospho-L-seryl-[protein] + ADP + H(+)</text>
        <dbReference type="Rhea" id="RHEA:17989"/>
        <dbReference type="Rhea" id="RHEA-COMP:9863"/>
        <dbReference type="Rhea" id="RHEA-COMP:11604"/>
        <dbReference type="ChEBI" id="CHEBI:15378"/>
        <dbReference type="ChEBI" id="CHEBI:29999"/>
        <dbReference type="ChEBI" id="CHEBI:30616"/>
        <dbReference type="ChEBI" id="CHEBI:83421"/>
        <dbReference type="ChEBI" id="CHEBI:456216"/>
        <dbReference type="EC" id="2.7.11.1"/>
    </reaction>
</comment>
<reference evidence="14" key="1">
    <citation type="submission" date="2025-08" db="UniProtKB">
        <authorList>
            <consortium name="RefSeq"/>
        </authorList>
    </citation>
    <scope>IDENTIFICATION</scope>
</reference>
<organism evidence="13 14">
    <name type="scientific">Galendromus occidentalis</name>
    <name type="common">western predatory mite</name>
    <dbReference type="NCBI Taxonomy" id="34638"/>
    <lineage>
        <taxon>Eukaryota</taxon>
        <taxon>Metazoa</taxon>
        <taxon>Ecdysozoa</taxon>
        <taxon>Arthropoda</taxon>
        <taxon>Chelicerata</taxon>
        <taxon>Arachnida</taxon>
        <taxon>Acari</taxon>
        <taxon>Parasitiformes</taxon>
        <taxon>Mesostigmata</taxon>
        <taxon>Gamasina</taxon>
        <taxon>Phytoseioidea</taxon>
        <taxon>Phytoseiidae</taxon>
        <taxon>Typhlodrominae</taxon>
        <taxon>Galendromus</taxon>
    </lineage>
</organism>
<evidence type="ECO:0000256" key="9">
    <source>
        <dbReference type="ARBA" id="ARBA00047899"/>
    </source>
</evidence>
<evidence type="ECO:0000256" key="6">
    <source>
        <dbReference type="ARBA" id="ARBA00022777"/>
    </source>
</evidence>
<keyword evidence="4" id="KW-0808">Transferase</keyword>
<keyword evidence="13" id="KW-1185">Reference proteome</keyword>
<comment type="catalytic activity">
    <reaction evidence="9">
        <text>L-threonyl-[protein] + ATP = O-phospho-L-threonyl-[protein] + ADP + H(+)</text>
        <dbReference type="Rhea" id="RHEA:46608"/>
        <dbReference type="Rhea" id="RHEA-COMP:11060"/>
        <dbReference type="Rhea" id="RHEA-COMP:11605"/>
        <dbReference type="ChEBI" id="CHEBI:15378"/>
        <dbReference type="ChEBI" id="CHEBI:30013"/>
        <dbReference type="ChEBI" id="CHEBI:30616"/>
        <dbReference type="ChEBI" id="CHEBI:61977"/>
        <dbReference type="ChEBI" id="CHEBI:456216"/>
        <dbReference type="EC" id="2.7.11.1"/>
    </reaction>
</comment>
<evidence type="ECO:0000256" key="8">
    <source>
        <dbReference type="ARBA" id="ARBA00033099"/>
    </source>
</evidence>
<gene>
    <name evidence="14" type="primary">LOC108864900</name>
</gene>
<dbReference type="GO" id="GO:0035556">
    <property type="term" value="P:intracellular signal transduction"/>
    <property type="evidence" value="ECO:0007669"/>
    <property type="project" value="TreeGrafter"/>
</dbReference>
<dbReference type="InterPro" id="IPR011009">
    <property type="entry name" value="Kinase-like_dom_sf"/>
</dbReference>
<dbReference type="RefSeq" id="XP_018496859.1">
    <property type="nucleotide sequence ID" value="XM_018641343.1"/>
</dbReference>
<evidence type="ECO:0000313" key="14">
    <source>
        <dbReference type="RefSeq" id="XP_018496859.1"/>
    </source>
</evidence>
<evidence type="ECO:0000256" key="4">
    <source>
        <dbReference type="ARBA" id="ARBA00022679"/>
    </source>
</evidence>
<dbReference type="InterPro" id="IPR050236">
    <property type="entry name" value="Ser_Thr_kinase_AGC"/>
</dbReference>
<dbReference type="Proteomes" id="UP000694867">
    <property type="component" value="Unplaced"/>
</dbReference>
<evidence type="ECO:0000256" key="1">
    <source>
        <dbReference type="ARBA" id="ARBA00012513"/>
    </source>
</evidence>
<sequence>MDQGQQRSSVKDASRRDSELTNAPRSQICINPIPVAVEILEDSDVNTDSGAEGRLKFEDVDREYKDDVRAAEANLQAILKMMYIPDLEMTPWEHFGMKQSCLAGVGLLSRLRHRKISCTDIRDHMENLACLVDLISQYHPRSSGYVAYLLANMCQALGKFAELLEDFSLKRVTDWTKISNHYVDLYRQTVARPKTPEIYPSVRLFNDPRLIALGEFTSTHCAKVGPNDVVIKVAFRKKRPIYRKRISHNRKLILNTTQMGCMVRHPLFARVYSAFSTDLAYLSVMEYHCGLDLDKLVATSQALPSMFAMLVVAQLCVAIEYLHYVGFIHRNIKPSNILISPMCRIKIIDCSAARVCSGIFSARFLSGFRRRTSSEFSDHESEGDLSFLAPEVIRKAAYGRAVDWWSVGVTAYQIRFGKLPFRGNTENEQKARILKGEVTFQSDPRDKQFLEYTDFVRLTLKKNPKTRMCSRGYDEYKKHELFRTLSWRNIETRTEFLSFPPISTLLEGGEVPTKTVPQDFTPDSTIITNFLNLKDTTQQHALYVFCSEPMRTLLTVPTNGASLDPMTDDFLVPFEDAPYKFRDIFKATRMF</sequence>
<proteinExistence type="predicted"/>
<accession>A0AAJ7L7J3</accession>
<evidence type="ECO:0000259" key="12">
    <source>
        <dbReference type="PROSITE" id="PS50011"/>
    </source>
</evidence>
<keyword evidence="6" id="KW-0418">Kinase</keyword>
<dbReference type="GeneID" id="108864900"/>
<name>A0AAJ7L7J3_9ACAR</name>
<feature type="region of interest" description="Disordered" evidence="11">
    <location>
        <begin position="1"/>
        <end position="24"/>
    </location>
</feature>
<dbReference type="SUPFAM" id="SSF56112">
    <property type="entry name" value="Protein kinase-like (PK-like)"/>
    <property type="match status" value="1"/>
</dbReference>
<dbReference type="Gene3D" id="3.30.200.20">
    <property type="entry name" value="Phosphorylase Kinase, domain 1"/>
    <property type="match status" value="1"/>
</dbReference>
<dbReference type="AlphaFoldDB" id="A0AAJ7L7J3"/>
<evidence type="ECO:0000256" key="2">
    <source>
        <dbReference type="ARBA" id="ARBA00022148"/>
    </source>
</evidence>
<feature type="domain" description="Protein kinase" evidence="12">
    <location>
        <begin position="205"/>
        <end position="482"/>
    </location>
</feature>
<evidence type="ECO:0000256" key="5">
    <source>
        <dbReference type="ARBA" id="ARBA00022741"/>
    </source>
</evidence>
<evidence type="ECO:0000256" key="11">
    <source>
        <dbReference type="SAM" id="MobiDB-lite"/>
    </source>
</evidence>
<dbReference type="EC" id="2.7.11.1" evidence="1"/>
<keyword evidence="3" id="KW-0723">Serine/threonine-protein kinase</keyword>